<dbReference type="InterPro" id="IPR009003">
    <property type="entry name" value="Peptidase_S1_PA"/>
</dbReference>
<sequence>MQLDSVRALKAQLTSQIVEPTVTAALTEGRFGVRSHSARKALGPVRAMALGIARRGKDYQLAVRLQRRSLEEDERMIRAISEEARGEVDVRYVGRLFALDRAPRRGRAGVPVAAAAPWHRQEQRPLLIGSSIAHYRVTAGTLGAFVRRRADGQLAILSNNHVLANENAARIGDPILQPGPYDGGTSADQAGALLDFVRLRRGVANFVDAAISSMDGSIGWNASQLTGLGTLGGLRQDPLDAGDRVAKVGRTTGVTWGTVTAVELDGVVVGYDSGNLSFDNQIEIEGAGPRAFSAGGDSGSVIVDADMRACALLFAGGDVGGSNGKGLTYANPIGRVMDDLAVSLAV</sequence>
<dbReference type="InterPro" id="IPR043504">
    <property type="entry name" value="Peptidase_S1_PA_chymotrypsin"/>
</dbReference>
<dbReference type="Proteomes" id="UP000249524">
    <property type="component" value="Unassembled WGS sequence"/>
</dbReference>
<dbReference type="SUPFAM" id="SSF50494">
    <property type="entry name" value="Trypsin-like serine proteases"/>
    <property type="match status" value="1"/>
</dbReference>
<name>A0A328B9A5_9CAUL</name>
<gene>
    <name evidence="1" type="ORF">DJ019_16950</name>
</gene>
<dbReference type="Gene3D" id="2.40.10.10">
    <property type="entry name" value="Trypsin-like serine proteases"/>
    <property type="match status" value="1"/>
</dbReference>
<keyword evidence="2" id="KW-1185">Reference proteome</keyword>
<evidence type="ECO:0000313" key="1">
    <source>
        <dbReference type="EMBL" id="RAK63409.1"/>
    </source>
</evidence>
<reference evidence="1 2" key="1">
    <citation type="submission" date="2018-05" db="EMBL/GenBank/DDBJ databases">
        <authorList>
            <person name="Lanie J.A."/>
            <person name="Ng W.-L."/>
            <person name="Kazmierczak K.M."/>
            <person name="Andrzejewski T.M."/>
            <person name="Davidsen T.M."/>
            <person name="Wayne K.J."/>
            <person name="Tettelin H."/>
            <person name="Glass J.I."/>
            <person name="Rusch D."/>
            <person name="Podicherti R."/>
            <person name="Tsui H.-C.T."/>
            <person name="Winkler M.E."/>
        </authorList>
    </citation>
    <scope>NUCLEOTIDE SEQUENCE [LARGE SCALE GENOMIC DNA]</scope>
    <source>
        <strain evidence="1 2">BUT-10</strain>
    </source>
</reference>
<accession>A0A328B9A5</accession>
<organism evidence="1 2">
    <name type="scientific">Phenylobacterium kunshanense</name>
    <dbReference type="NCBI Taxonomy" id="1445034"/>
    <lineage>
        <taxon>Bacteria</taxon>
        <taxon>Pseudomonadati</taxon>
        <taxon>Pseudomonadota</taxon>
        <taxon>Alphaproteobacteria</taxon>
        <taxon>Caulobacterales</taxon>
        <taxon>Caulobacteraceae</taxon>
        <taxon>Phenylobacterium</taxon>
    </lineage>
</organism>
<dbReference type="AlphaFoldDB" id="A0A328B9A5"/>
<dbReference type="RefSeq" id="WP_111277249.1">
    <property type="nucleotide sequence ID" value="NZ_QFYS01000008.1"/>
</dbReference>
<evidence type="ECO:0008006" key="3">
    <source>
        <dbReference type="Google" id="ProtNLM"/>
    </source>
</evidence>
<comment type="caution">
    <text evidence="1">The sequence shown here is derived from an EMBL/GenBank/DDBJ whole genome shotgun (WGS) entry which is preliminary data.</text>
</comment>
<evidence type="ECO:0000313" key="2">
    <source>
        <dbReference type="Proteomes" id="UP000249524"/>
    </source>
</evidence>
<proteinExistence type="predicted"/>
<dbReference type="EMBL" id="QFYS01000008">
    <property type="protein sequence ID" value="RAK63409.1"/>
    <property type="molecule type" value="Genomic_DNA"/>
</dbReference>
<protein>
    <recommendedName>
        <fullName evidence="3">Peptidase S1</fullName>
    </recommendedName>
</protein>
<dbReference type="OrthoDB" id="104542at2"/>